<accession>A0ABR1JBN3</accession>
<evidence type="ECO:0000313" key="2">
    <source>
        <dbReference type="Proteomes" id="UP001498398"/>
    </source>
</evidence>
<sequence length="142" mass="16135">MPTFRTDSHPQAYIICPSLFLLQHFSLPLRRPRLFGCTLSRRRRDASRRFHSRTSTWSSLLTVQTTHTLVAQVAHCNPNSKPKNYNLFATIYGASELFQSLQQLKPVTRSYSSDHLSSVDPSLHSSTHAYNSCGRAFGSYLC</sequence>
<dbReference type="EMBL" id="JBANRG010000020">
    <property type="protein sequence ID" value="KAK7457126.1"/>
    <property type="molecule type" value="Genomic_DNA"/>
</dbReference>
<dbReference type="Proteomes" id="UP001498398">
    <property type="component" value="Unassembled WGS sequence"/>
</dbReference>
<proteinExistence type="predicted"/>
<keyword evidence="2" id="KW-1185">Reference proteome</keyword>
<organism evidence="1 2">
    <name type="scientific">Marasmiellus scandens</name>
    <dbReference type="NCBI Taxonomy" id="2682957"/>
    <lineage>
        <taxon>Eukaryota</taxon>
        <taxon>Fungi</taxon>
        <taxon>Dikarya</taxon>
        <taxon>Basidiomycota</taxon>
        <taxon>Agaricomycotina</taxon>
        <taxon>Agaricomycetes</taxon>
        <taxon>Agaricomycetidae</taxon>
        <taxon>Agaricales</taxon>
        <taxon>Marasmiineae</taxon>
        <taxon>Omphalotaceae</taxon>
        <taxon>Marasmiellus</taxon>
    </lineage>
</organism>
<gene>
    <name evidence="1" type="ORF">VKT23_010426</name>
</gene>
<evidence type="ECO:0000313" key="1">
    <source>
        <dbReference type="EMBL" id="KAK7457126.1"/>
    </source>
</evidence>
<protein>
    <submittedName>
        <fullName evidence="1">Uncharacterized protein</fullName>
    </submittedName>
</protein>
<comment type="caution">
    <text evidence="1">The sequence shown here is derived from an EMBL/GenBank/DDBJ whole genome shotgun (WGS) entry which is preliminary data.</text>
</comment>
<name>A0ABR1JBN3_9AGAR</name>
<reference evidence="1 2" key="1">
    <citation type="submission" date="2024-01" db="EMBL/GenBank/DDBJ databases">
        <title>A draft genome for the cacao thread blight pathogen Marasmiellus scandens.</title>
        <authorList>
            <person name="Baruah I.K."/>
            <person name="Leung J."/>
            <person name="Bukari Y."/>
            <person name="Amoako-Attah I."/>
            <person name="Meinhardt L.W."/>
            <person name="Bailey B.A."/>
            <person name="Cohen S.P."/>
        </authorList>
    </citation>
    <scope>NUCLEOTIDE SEQUENCE [LARGE SCALE GENOMIC DNA]</scope>
    <source>
        <strain evidence="1 2">GH-19</strain>
    </source>
</reference>